<evidence type="ECO:0000256" key="5">
    <source>
        <dbReference type="SAM" id="MobiDB-lite"/>
    </source>
</evidence>
<dbReference type="Gene3D" id="1.20.1250.20">
    <property type="entry name" value="MFS general substrate transporter like domains"/>
    <property type="match status" value="1"/>
</dbReference>
<protein>
    <submittedName>
        <fullName evidence="7">MFS general substrate transporter</fullName>
    </submittedName>
</protein>
<feature type="transmembrane region" description="Helical" evidence="6">
    <location>
        <begin position="448"/>
        <end position="468"/>
    </location>
</feature>
<dbReference type="PANTHER" id="PTHR21576:SF158">
    <property type="entry name" value="RIBOSOMAL RNA-PROCESSING PROTEIN 12-LIKE CONSERVED DOMAIN-CONTAINING PROTEIN"/>
    <property type="match status" value="1"/>
</dbReference>
<keyword evidence="3 6" id="KW-1133">Transmembrane helix</keyword>
<feature type="transmembrane region" description="Helical" evidence="6">
    <location>
        <begin position="257"/>
        <end position="285"/>
    </location>
</feature>
<comment type="subcellular location">
    <subcellularLocation>
        <location evidence="1">Membrane</location>
        <topology evidence="1">Multi-pass membrane protein</topology>
    </subcellularLocation>
</comment>
<evidence type="ECO:0000256" key="6">
    <source>
        <dbReference type="SAM" id="Phobius"/>
    </source>
</evidence>
<feature type="transmembrane region" description="Helical" evidence="6">
    <location>
        <begin position="181"/>
        <end position="203"/>
    </location>
</feature>
<dbReference type="GO" id="GO:0022857">
    <property type="term" value="F:transmembrane transporter activity"/>
    <property type="evidence" value="ECO:0007669"/>
    <property type="project" value="InterPro"/>
</dbReference>
<name>A0A4S8LSE1_DENBC</name>
<accession>A0A4S8LSE1</accession>
<evidence type="ECO:0000313" key="8">
    <source>
        <dbReference type="Proteomes" id="UP000297245"/>
    </source>
</evidence>
<evidence type="ECO:0000256" key="4">
    <source>
        <dbReference type="ARBA" id="ARBA00023136"/>
    </source>
</evidence>
<dbReference type="GO" id="GO:0000329">
    <property type="term" value="C:fungal-type vacuole membrane"/>
    <property type="evidence" value="ECO:0007669"/>
    <property type="project" value="TreeGrafter"/>
</dbReference>
<proteinExistence type="predicted"/>
<keyword evidence="4 6" id="KW-0472">Membrane</keyword>
<evidence type="ECO:0000313" key="7">
    <source>
        <dbReference type="EMBL" id="THU92180.1"/>
    </source>
</evidence>
<reference evidence="7 8" key="1">
    <citation type="journal article" date="2019" name="Nat. Ecol. Evol.">
        <title>Megaphylogeny resolves global patterns of mushroom evolution.</title>
        <authorList>
            <person name="Varga T."/>
            <person name="Krizsan K."/>
            <person name="Foldi C."/>
            <person name="Dima B."/>
            <person name="Sanchez-Garcia M."/>
            <person name="Sanchez-Ramirez S."/>
            <person name="Szollosi G.J."/>
            <person name="Szarkandi J.G."/>
            <person name="Papp V."/>
            <person name="Albert L."/>
            <person name="Andreopoulos W."/>
            <person name="Angelini C."/>
            <person name="Antonin V."/>
            <person name="Barry K.W."/>
            <person name="Bougher N.L."/>
            <person name="Buchanan P."/>
            <person name="Buyck B."/>
            <person name="Bense V."/>
            <person name="Catcheside P."/>
            <person name="Chovatia M."/>
            <person name="Cooper J."/>
            <person name="Damon W."/>
            <person name="Desjardin D."/>
            <person name="Finy P."/>
            <person name="Geml J."/>
            <person name="Haridas S."/>
            <person name="Hughes K."/>
            <person name="Justo A."/>
            <person name="Karasinski D."/>
            <person name="Kautmanova I."/>
            <person name="Kiss B."/>
            <person name="Kocsube S."/>
            <person name="Kotiranta H."/>
            <person name="LaButti K.M."/>
            <person name="Lechner B.E."/>
            <person name="Liimatainen K."/>
            <person name="Lipzen A."/>
            <person name="Lukacs Z."/>
            <person name="Mihaltcheva S."/>
            <person name="Morgado L.N."/>
            <person name="Niskanen T."/>
            <person name="Noordeloos M.E."/>
            <person name="Ohm R.A."/>
            <person name="Ortiz-Santana B."/>
            <person name="Ovrebo C."/>
            <person name="Racz N."/>
            <person name="Riley R."/>
            <person name="Savchenko A."/>
            <person name="Shiryaev A."/>
            <person name="Soop K."/>
            <person name="Spirin V."/>
            <person name="Szebenyi C."/>
            <person name="Tomsovsky M."/>
            <person name="Tulloss R.E."/>
            <person name="Uehling J."/>
            <person name="Grigoriev I.V."/>
            <person name="Vagvolgyi C."/>
            <person name="Papp T."/>
            <person name="Martin F.M."/>
            <person name="Miettinen O."/>
            <person name="Hibbett D.S."/>
            <person name="Nagy L.G."/>
        </authorList>
    </citation>
    <scope>NUCLEOTIDE SEQUENCE [LARGE SCALE GENOMIC DNA]</scope>
    <source>
        <strain evidence="7 8">CBS 962.96</strain>
    </source>
</reference>
<sequence length="475" mass="51674">MPESNSWYPRNTILCFSILCNALSAGGVFLFPLFAPELIFRLKLTQPQLTAIVWAGMAGQYPFSSIVGKAIDKYGSRICSLAAALAFSVAFGLSAWEIKSASDSLSLSNDASARRLTLYFAFLGLGTVLSYFSFVFAASKTFPAYISIASGTTMALFGLSPLFLSSLASTFFTNSDSSLDIVSFLVFMTIFAGVSHLLGAVALDVPSTPSSEDHMRSSPAEDSEDVTDETTGLLQRQRCQNEPQNGSVLDLLRHLSFWILCLYLIMTLGTCEMVFSNVGTIVLSLPSRVSYLSMTTDSPGSAQVKILSISNTLSRLLVGPLADFLSPAVAFVPVDGVNTLRRHWISRVAFLSFAATALAATCSWMLFGVQTQQDIWVLSIGTGLVYGCIFTVLPSITCSIWGMPNLARNFGIITYSPFVGTTVYSYLYVIARSSSPENICYDRTCWELTFWICFATSLGSLALSLILWKSWKGML</sequence>
<feature type="transmembrane region" description="Helical" evidence="6">
    <location>
        <begin position="12"/>
        <end position="35"/>
    </location>
</feature>
<evidence type="ECO:0000256" key="3">
    <source>
        <dbReference type="ARBA" id="ARBA00022989"/>
    </source>
</evidence>
<evidence type="ECO:0000256" key="2">
    <source>
        <dbReference type="ARBA" id="ARBA00022692"/>
    </source>
</evidence>
<dbReference type="InterPro" id="IPR011701">
    <property type="entry name" value="MFS"/>
</dbReference>
<feature type="transmembrane region" description="Helical" evidence="6">
    <location>
        <begin position="144"/>
        <end position="169"/>
    </location>
</feature>
<dbReference type="SUPFAM" id="SSF103473">
    <property type="entry name" value="MFS general substrate transporter"/>
    <property type="match status" value="1"/>
</dbReference>
<gene>
    <name evidence="7" type="ORF">K435DRAFT_780347</name>
</gene>
<feature type="transmembrane region" description="Helical" evidence="6">
    <location>
        <begin position="348"/>
        <end position="369"/>
    </location>
</feature>
<feature type="region of interest" description="Disordered" evidence="5">
    <location>
        <begin position="209"/>
        <end position="232"/>
    </location>
</feature>
<dbReference type="OrthoDB" id="410267at2759"/>
<dbReference type="PANTHER" id="PTHR21576">
    <property type="entry name" value="UNCHARACTERIZED NODULIN-LIKE PROTEIN"/>
    <property type="match status" value="1"/>
</dbReference>
<dbReference type="Proteomes" id="UP000297245">
    <property type="component" value="Unassembled WGS sequence"/>
</dbReference>
<keyword evidence="2 6" id="KW-0812">Transmembrane</keyword>
<dbReference type="InterPro" id="IPR036259">
    <property type="entry name" value="MFS_trans_sf"/>
</dbReference>
<organism evidence="7 8">
    <name type="scientific">Dendrothele bispora (strain CBS 962.96)</name>
    <dbReference type="NCBI Taxonomy" id="1314807"/>
    <lineage>
        <taxon>Eukaryota</taxon>
        <taxon>Fungi</taxon>
        <taxon>Dikarya</taxon>
        <taxon>Basidiomycota</taxon>
        <taxon>Agaricomycotina</taxon>
        <taxon>Agaricomycetes</taxon>
        <taxon>Agaricomycetidae</taxon>
        <taxon>Agaricales</taxon>
        <taxon>Agaricales incertae sedis</taxon>
        <taxon>Dendrothele</taxon>
    </lineage>
</organism>
<dbReference type="Pfam" id="PF07690">
    <property type="entry name" value="MFS_1"/>
    <property type="match status" value="1"/>
</dbReference>
<feature type="transmembrane region" description="Helical" evidence="6">
    <location>
        <begin position="410"/>
        <end position="428"/>
    </location>
</feature>
<keyword evidence="8" id="KW-1185">Reference proteome</keyword>
<dbReference type="AlphaFoldDB" id="A0A4S8LSE1"/>
<feature type="transmembrane region" description="Helical" evidence="6">
    <location>
        <begin position="116"/>
        <end position="138"/>
    </location>
</feature>
<dbReference type="EMBL" id="ML179286">
    <property type="protein sequence ID" value="THU92180.1"/>
    <property type="molecule type" value="Genomic_DNA"/>
</dbReference>
<evidence type="ECO:0000256" key="1">
    <source>
        <dbReference type="ARBA" id="ARBA00004141"/>
    </source>
</evidence>
<feature type="transmembrane region" description="Helical" evidence="6">
    <location>
        <begin position="375"/>
        <end position="398"/>
    </location>
</feature>
<feature type="transmembrane region" description="Helical" evidence="6">
    <location>
        <begin position="74"/>
        <end position="96"/>
    </location>
</feature>